<dbReference type="InterPro" id="IPR007197">
    <property type="entry name" value="rSAM"/>
</dbReference>
<evidence type="ECO:0000259" key="6">
    <source>
        <dbReference type="PROSITE" id="PS51918"/>
    </source>
</evidence>
<keyword evidence="8" id="KW-1185">Reference proteome</keyword>
<dbReference type="STRING" id="70996.SE18_04215"/>
<evidence type="ECO:0000256" key="5">
    <source>
        <dbReference type="ARBA" id="ARBA00023014"/>
    </source>
</evidence>
<dbReference type="SMART" id="SM00729">
    <property type="entry name" value="Elp3"/>
    <property type="match status" value="1"/>
</dbReference>
<keyword evidence="3" id="KW-0479">Metal-binding</keyword>
<sequence length="439" mass="49723">MHLREYANATPYMGYSYSYPHKSAYRQLAPRSLREVWANEAHEQLFLYVHIPFCEMRCGFCNLFTTTNPQEAVVQRYLATLETHMQAVHNELGQLQFSRMAIGGGTPTYLDAAELEQLFSMSQRWLGIDSRAIPLSVETSPHTATADRMAVLRQAGVDRVSIGVQSFLDHEAHGAGRAQRRPEVEQALTTIRAAQIPTLNIDLIYGLPKQTVATWLESLEIALQWQPEELYLYPLYVRPLTGLDRRGTGWEQDVRLECYRVGRERLLAAGYQQISMRMFRAAHAPDDSQAPSYCCQTDGMLGLGAGARSYTRALHYSSDYAVGASSVRQIIQRYNQRSLLDLSQVDYGCEVSSAEQRRRFVIQSLLQVSGLDAQAYRAQFGSELLDDLGQINELLECGWAEYHNGSYQLTAAGLERSDLIGPWLYSPQIRQLSEEFILR</sequence>
<name>A0A0P6YCC9_9CHLR</name>
<dbReference type="AlphaFoldDB" id="A0A0P6YCC9"/>
<proteinExistence type="predicted"/>
<dbReference type="CDD" id="cd01335">
    <property type="entry name" value="Radical_SAM"/>
    <property type="match status" value="1"/>
</dbReference>
<protein>
    <recommendedName>
        <fullName evidence="1">Heme chaperone HemW</fullName>
    </recommendedName>
</protein>
<dbReference type="GO" id="GO:0003824">
    <property type="term" value="F:catalytic activity"/>
    <property type="evidence" value="ECO:0007669"/>
    <property type="project" value="InterPro"/>
</dbReference>
<dbReference type="InterPro" id="IPR010723">
    <property type="entry name" value="HemN_C"/>
</dbReference>
<gene>
    <name evidence="7" type="ORF">SE18_04215</name>
</gene>
<dbReference type="InterPro" id="IPR006638">
    <property type="entry name" value="Elp3/MiaA/NifB-like_rSAM"/>
</dbReference>
<keyword evidence="4" id="KW-0408">Iron</keyword>
<dbReference type="SFLD" id="SFLDS00029">
    <property type="entry name" value="Radical_SAM"/>
    <property type="match status" value="1"/>
</dbReference>
<dbReference type="Gene3D" id="3.20.20.70">
    <property type="entry name" value="Aldolase class I"/>
    <property type="match status" value="1"/>
</dbReference>
<dbReference type="RefSeq" id="WP_054533167.1">
    <property type="nucleotide sequence ID" value="NZ_LGKP01000008.1"/>
</dbReference>
<accession>A0A0P6YCC9</accession>
<evidence type="ECO:0000313" key="8">
    <source>
        <dbReference type="Proteomes" id="UP000050277"/>
    </source>
</evidence>
<dbReference type="Pfam" id="PF04055">
    <property type="entry name" value="Radical_SAM"/>
    <property type="match status" value="1"/>
</dbReference>
<dbReference type="PANTHER" id="PTHR13932:SF5">
    <property type="entry name" value="RADICAL S-ADENOSYL METHIONINE DOMAIN-CONTAINING PROTEIN 1, MITOCHONDRIAL"/>
    <property type="match status" value="1"/>
</dbReference>
<keyword evidence="2" id="KW-0949">S-adenosyl-L-methionine</keyword>
<dbReference type="EMBL" id="LGKP01000008">
    <property type="protein sequence ID" value="KPL90975.1"/>
    <property type="molecule type" value="Genomic_DNA"/>
</dbReference>
<dbReference type="PROSITE" id="PS51918">
    <property type="entry name" value="RADICAL_SAM"/>
    <property type="match status" value="1"/>
</dbReference>
<dbReference type="InterPro" id="IPR034505">
    <property type="entry name" value="Coproporphyrinogen-III_oxidase"/>
</dbReference>
<evidence type="ECO:0000256" key="1">
    <source>
        <dbReference type="ARBA" id="ARBA00017228"/>
    </source>
</evidence>
<dbReference type="InterPro" id="IPR013785">
    <property type="entry name" value="Aldolase_TIM"/>
</dbReference>
<dbReference type="PANTHER" id="PTHR13932">
    <property type="entry name" value="COPROPORPHYRINIGEN III OXIDASE"/>
    <property type="match status" value="1"/>
</dbReference>
<dbReference type="GO" id="GO:0006779">
    <property type="term" value="P:porphyrin-containing compound biosynthetic process"/>
    <property type="evidence" value="ECO:0007669"/>
    <property type="project" value="TreeGrafter"/>
</dbReference>
<dbReference type="SFLD" id="SFLDG01065">
    <property type="entry name" value="anaerobic_coproporphyrinogen-I"/>
    <property type="match status" value="1"/>
</dbReference>
<evidence type="ECO:0000256" key="2">
    <source>
        <dbReference type="ARBA" id="ARBA00022691"/>
    </source>
</evidence>
<keyword evidence="5" id="KW-0411">Iron-sulfur</keyword>
<dbReference type="NCBIfam" id="NF006067">
    <property type="entry name" value="PRK08208.1"/>
    <property type="match status" value="1"/>
</dbReference>
<organism evidence="7 8">
    <name type="scientific">Herpetosiphon geysericola</name>
    <dbReference type="NCBI Taxonomy" id="70996"/>
    <lineage>
        <taxon>Bacteria</taxon>
        <taxon>Bacillati</taxon>
        <taxon>Chloroflexota</taxon>
        <taxon>Chloroflexia</taxon>
        <taxon>Herpetosiphonales</taxon>
        <taxon>Herpetosiphonaceae</taxon>
        <taxon>Herpetosiphon</taxon>
    </lineage>
</organism>
<dbReference type="Pfam" id="PF06969">
    <property type="entry name" value="HemN_C"/>
    <property type="match status" value="1"/>
</dbReference>
<dbReference type="InterPro" id="IPR058240">
    <property type="entry name" value="rSAM_sf"/>
</dbReference>
<dbReference type="GO" id="GO:0046872">
    <property type="term" value="F:metal ion binding"/>
    <property type="evidence" value="ECO:0007669"/>
    <property type="project" value="UniProtKB-KW"/>
</dbReference>
<dbReference type="GO" id="GO:0051539">
    <property type="term" value="F:4 iron, 4 sulfur cluster binding"/>
    <property type="evidence" value="ECO:0007669"/>
    <property type="project" value="TreeGrafter"/>
</dbReference>
<comment type="caution">
    <text evidence="7">The sequence shown here is derived from an EMBL/GenBank/DDBJ whole genome shotgun (WGS) entry which is preliminary data.</text>
</comment>
<evidence type="ECO:0000256" key="3">
    <source>
        <dbReference type="ARBA" id="ARBA00022723"/>
    </source>
</evidence>
<evidence type="ECO:0000313" key="7">
    <source>
        <dbReference type="EMBL" id="KPL90975.1"/>
    </source>
</evidence>
<reference evidence="7 8" key="1">
    <citation type="submission" date="2015-07" db="EMBL/GenBank/DDBJ databases">
        <title>Whole genome sequence of Herpetosiphon geysericola DSM 7119.</title>
        <authorList>
            <person name="Hemp J."/>
            <person name="Ward L.M."/>
            <person name="Pace L.A."/>
            <person name="Fischer W.W."/>
        </authorList>
    </citation>
    <scope>NUCLEOTIDE SEQUENCE [LARGE SCALE GENOMIC DNA]</scope>
    <source>
        <strain evidence="7 8">DSM 7119</strain>
    </source>
</reference>
<feature type="domain" description="Radical SAM core" evidence="6">
    <location>
        <begin position="39"/>
        <end position="277"/>
    </location>
</feature>
<dbReference type="GO" id="GO:0005737">
    <property type="term" value="C:cytoplasm"/>
    <property type="evidence" value="ECO:0007669"/>
    <property type="project" value="TreeGrafter"/>
</dbReference>
<dbReference type="SUPFAM" id="SSF102114">
    <property type="entry name" value="Radical SAM enzymes"/>
    <property type="match status" value="1"/>
</dbReference>
<dbReference type="Proteomes" id="UP000050277">
    <property type="component" value="Unassembled WGS sequence"/>
</dbReference>
<evidence type="ECO:0000256" key="4">
    <source>
        <dbReference type="ARBA" id="ARBA00023004"/>
    </source>
</evidence>
<dbReference type="PATRIC" id="fig|70996.4.peg.5326"/>
<dbReference type="OrthoDB" id="9808022at2"/>